<dbReference type="GO" id="GO:0005829">
    <property type="term" value="C:cytosol"/>
    <property type="evidence" value="ECO:0007669"/>
    <property type="project" value="TreeGrafter"/>
</dbReference>
<reference evidence="2 3" key="1">
    <citation type="submission" date="2012-02" db="EMBL/GenBank/DDBJ databases">
        <title>Complete sequence of chromosome of Singulisphaera acidiphila DSM 18658.</title>
        <authorList>
            <consortium name="US DOE Joint Genome Institute (JGI-PGF)"/>
            <person name="Lucas S."/>
            <person name="Copeland A."/>
            <person name="Lapidus A."/>
            <person name="Glavina del Rio T."/>
            <person name="Dalin E."/>
            <person name="Tice H."/>
            <person name="Bruce D."/>
            <person name="Goodwin L."/>
            <person name="Pitluck S."/>
            <person name="Peters L."/>
            <person name="Ovchinnikova G."/>
            <person name="Chertkov O."/>
            <person name="Kyrpides N."/>
            <person name="Mavromatis K."/>
            <person name="Ivanova N."/>
            <person name="Brettin T."/>
            <person name="Detter J.C."/>
            <person name="Han C."/>
            <person name="Larimer F."/>
            <person name="Land M."/>
            <person name="Hauser L."/>
            <person name="Markowitz V."/>
            <person name="Cheng J.-F."/>
            <person name="Hugenholtz P."/>
            <person name="Woyke T."/>
            <person name="Wu D."/>
            <person name="Tindall B."/>
            <person name="Pomrenke H."/>
            <person name="Brambilla E."/>
            <person name="Klenk H.-P."/>
            <person name="Eisen J.A."/>
        </authorList>
    </citation>
    <scope>NUCLEOTIDE SEQUENCE [LARGE SCALE GENOMIC DNA]</scope>
    <source>
        <strain evidence="3">ATCC BAA-1392 / DSM 18658 / VKM B-2454 / MOB10</strain>
    </source>
</reference>
<dbReference type="GO" id="GO:0006260">
    <property type="term" value="P:DNA replication"/>
    <property type="evidence" value="ECO:0007669"/>
    <property type="project" value="InterPro"/>
</dbReference>
<dbReference type="Gene3D" id="3.40.50.300">
    <property type="entry name" value="P-loop containing nucleotide triphosphate hydrolases"/>
    <property type="match status" value="1"/>
</dbReference>
<dbReference type="InterPro" id="IPR027417">
    <property type="entry name" value="P-loop_NTPase"/>
</dbReference>
<keyword evidence="2" id="KW-0067">ATP-binding</keyword>
<dbReference type="PANTHER" id="PTHR30153:SF2">
    <property type="entry name" value="REPLICATIVE DNA HELICASE"/>
    <property type="match status" value="1"/>
</dbReference>
<dbReference type="EMBL" id="CP003364">
    <property type="protein sequence ID" value="AGA26335.1"/>
    <property type="molecule type" value="Genomic_DNA"/>
</dbReference>
<dbReference type="eggNOG" id="COG0305">
    <property type="taxonomic scope" value="Bacteria"/>
</dbReference>
<dbReference type="SUPFAM" id="SSF52540">
    <property type="entry name" value="P-loop containing nucleoside triphosphate hydrolases"/>
    <property type="match status" value="1"/>
</dbReference>
<evidence type="ECO:0000313" key="2">
    <source>
        <dbReference type="EMBL" id="AGA26335.1"/>
    </source>
</evidence>
<gene>
    <name evidence="2" type="ordered locus">Sinac_1981</name>
</gene>
<sequence>MGVASNNTRAARKNSNAIINFCSKRMTHEQIEELVVALLRIRTVRLEAVRLLKPEHFSKSQESYLALLWTQVLVLHPEYADAESIPYHVLYSHCKEEAHGQEGLMTLDQYKQLLDTDREIDPDDPEDLPGMLYHSYKVIKKEQLDTDFGIKRLKRFLKERALNEPIISQIAEASHRGLVLANPNEFIASFRQLQGQVEAIGRASSSLASRQQEFEARLALSRGRKLLGLRTGLDTLDRMLDGLRDVTVLAAPSNTGKTVLVVQLGVGVARHVENDCAVVVISLDMETDDLHARVLSHLSQLPHRVLIKGSPELRGQPEGPHLNKDDSASYKAGRAGMKEIGERFFLYGEDDIGGELTALRLRQIMDEVRKRSGTTRVLLVLDYLQLIETPEEISGDDLAADKYRIAAVREAVKPRPGIPLHERDAALIVSETRKRISNPKQHSPMANDDVMGSARTVYRAGCVMLLSPMADDQMRRVYVISTNNPKGKATHPECEAHREFLKHDQHLSPMTLEVTKGRDGMERGSTFLEFHFQTSTMTPIEPKPDSESANPQGAADSQAVIQRRERVMNALESFPKGQSISLNKIQAMIGELHPNHTPNKGTLKKDLTSLVQMGRVVGVPTDISNGKVIWYCSFEKSACEGFEPGSTVQDTDGQEVGLAVG</sequence>
<proteinExistence type="predicted"/>
<dbReference type="AlphaFoldDB" id="L0DBV2"/>
<organism evidence="2 3">
    <name type="scientific">Singulisphaera acidiphila (strain ATCC BAA-1392 / DSM 18658 / VKM B-2454 / MOB10)</name>
    <dbReference type="NCBI Taxonomy" id="886293"/>
    <lineage>
        <taxon>Bacteria</taxon>
        <taxon>Pseudomonadati</taxon>
        <taxon>Planctomycetota</taxon>
        <taxon>Planctomycetia</taxon>
        <taxon>Isosphaerales</taxon>
        <taxon>Isosphaeraceae</taxon>
        <taxon>Singulisphaera</taxon>
    </lineage>
</organism>
<dbReference type="RefSeq" id="WP_015245502.1">
    <property type="nucleotide sequence ID" value="NC_019892.1"/>
</dbReference>
<accession>L0DBV2</accession>
<dbReference type="KEGG" id="saci:Sinac_1981"/>
<dbReference type="PANTHER" id="PTHR30153">
    <property type="entry name" value="REPLICATIVE DNA HELICASE DNAB"/>
    <property type="match status" value="1"/>
</dbReference>
<dbReference type="Pfam" id="PF03796">
    <property type="entry name" value="DnaB_C"/>
    <property type="match status" value="1"/>
</dbReference>
<keyword evidence="2" id="KW-0378">Hydrolase</keyword>
<keyword evidence="2" id="KW-0547">Nucleotide-binding</keyword>
<name>L0DBV2_SINAD</name>
<keyword evidence="2" id="KW-0347">Helicase</keyword>
<dbReference type="Proteomes" id="UP000010798">
    <property type="component" value="Chromosome"/>
</dbReference>
<protein>
    <submittedName>
        <fullName evidence="2">Replicative DNA helicase</fullName>
    </submittedName>
</protein>
<dbReference type="STRING" id="886293.Sinac_1981"/>
<evidence type="ECO:0000259" key="1">
    <source>
        <dbReference type="Pfam" id="PF03796"/>
    </source>
</evidence>
<dbReference type="InterPro" id="IPR007694">
    <property type="entry name" value="DNA_helicase_DnaB-like_C"/>
</dbReference>
<dbReference type="GO" id="GO:0005524">
    <property type="term" value="F:ATP binding"/>
    <property type="evidence" value="ECO:0007669"/>
    <property type="project" value="InterPro"/>
</dbReference>
<keyword evidence="3" id="KW-1185">Reference proteome</keyword>
<dbReference type="GO" id="GO:0003678">
    <property type="term" value="F:DNA helicase activity"/>
    <property type="evidence" value="ECO:0007669"/>
    <property type="project" value="InterPro"/>
</dbReference>
<dbReference type="HOGENOM" id="CLU_414980_0_0_0"/>
<feature type="domain" description="SF4 helicase" evidence="1">
    <location>
        <begin position="228"/>
        <end position="390"/>
    </location>
</feature>
<evidence type="ECO:0000313" key="3">
    <source>
        <dbReference type="Proteomes" id="UP000010798"/>
    </source>
</evidence>